<comment type="caution">
    <text evidence="7">The sequence shown here is derived from an EMBL/GenBank/DDBJ whole genome shotgun (WGS) entry which is preliminary data.</text>
</comment>
<reference evidence="7" key="1">
    <citation type="journal article" date="2023" name="Insect Mol. Biol.">
        <title>Genome sequencing provides insights into the evolution of gene families encoding plant cell wall-degrading enzymes in longhorned beetles.</title>
        <authorList>
            <person name="Shin N.R."/>
            <person name="Okamura Y."/>
            <person name="Kirsch R."/>
            <person name="Pauchet Y."/>
        </authorList>
    </citation>
    <scope>NUCLEOTIDE SEQUENCE</scope>
    <source>
        <strain evidence="7">MMC_N1</strain>
    </source>
</reference>
<dbReference type="Gene3D" id="1.10.530.10">
    <property type="match status" value="1"/>
</dbReference>
<organism evidence="7 8">
    <name type="scientific">Molorchus minor</name>
    <dbReference type="NCBI Taxonomy" id="1323400"/>
    <lineage>
        <taxon>Eukaryota</taxon>
        <taxon>Metazoa</taxon>
        <taxon>Ecdysozoa</taxon>
        <taxon>Arthropoda</taxon>
        <taxon>Hexapoda</taxon>
        <taxon>Insecta</taxon>
        <taxon>Pterygota</taxon>
        <taxon>Neoptera</taxon>
        <taxon>Endopterygota</taxon>
        <taxon>Coleoptera</taxon>
        <taxon>Polyphaga</taxon>
        <taxon>Cucujiformia</taxon>
        <taxon>Chrysomeloidea</taxon>
        <taxon>Cerambycidae</taxon>
        <taxon>Lamiinae</taxon>
        <taxon>Monochamini</taxon>
        <taxon>Molorchus</taxon>
    </lineage>
</organism>
<evidence type="ECO:0000256" key="4">
    <source>
        <dbReference type="ARBA" id="ARBA00023157"/>
    </source>
</evidence>
<evidence type="ECO:0000256" key="2">
    <source>
        <dbReference type="ARBA" id="ARBA00012732"/>
    </source>
</evidence>
<dbReference type="Proteomes" id="UP001162164">
    <property type="component" value="Unassembled WGS sequence"/>
</dbReference>
<evidence type="ECO:0000256" key="1">
    <source>
        <dbReference type="ARBA" id="ARBA00000632"/>
    </source>
</evidence>
<dbReference type="InterPro" id="IPR019799">
    <property type="entry name" value="Glyco_hydro_22_CS"/>
</dbReference>
<keyword evidence="3" id="KW-0081">Bacteriolytic enzyme</keyword>
<evidence type="ECO:0000313" key="7">
    <source>
        <dbReference type="EMBL" id="KAJ8972738.1"/>
    </source>
</evidence>
<dbReference type="InterPro" id="IPR001916">
    <property type="entry name" value="Glyco_hydro_22"/>
</dbReference>
<dbReference type="SMART" id="SM00263">
    <property type="entry name" value="LYZ1"/>
    <property type="match status" value="1"/>
</dbReference>
<keyword evidence="8" id="KW-1185">Reference proteome</keyword>
<proteinExistence type="predicted"/>
<keyword evidence="3" id="KW-0929">Antimicrobial</keyword>
<feature type="domain" description="Glycosyl hydrolases family 22 (GH22)" evidence="6">
    <location>
        <begin position="103"/>
        <end position="121"/>
    </location>
</feature>
<dbReference type="EC" id="3.2.1.17" evidence="2"/>
<keyword evidence="5" id="KW-0326">Glycosidase</keyword>
<evidence type="ECO:0000256" key="5">
    <source>
        <dbReference type="ARBA" id="ARBA00023295"/>
    </source>
</evidence>
<dbReference type="PROSITE" id="PS51348">
    <property type="entry name" value="GLYCOSYL_HYDROL_F22_2"/>
    <property type="match status" value="1"/>
</dbReference>
<dbReference type="CDD" id="cd16899">
    <property type="entry name" value="LYZ_C_invert"/>
    <property type="match status" value="1"/>
</dbReference>
<dbReference type="Pfam" id="PF00062">
    <property type="entry name" value="Lys"/>
    <property type="match status" value="1"/>
</dbReference>
<dbReference type="InterPro" id="IPR023346">
    <property type="entry name" value="Lysozyme-like_dom_sf"/>
</dbReference>
<comment type="catalytic activity">
    <reaction evidence="1">
        <text>Hydrolysis of (1-&gt;4)-beta-linkages between N-acetylmuramic acid and N-acetyl-D-glucosamine residues in a peptidoglycan and between N-acetyl-D-glucosamine residues in chitodextrins.</text>
        <dbReference type="EC" id="3.2.1.17"/>
    </reaction>
</comment>
<sequence>MEGMPGPTICCKQKKRFWILLRMILQRVLEKLHLKQVAYAKVYERCEFAREIQSYGVPADQVATWVCIAQHESNFDTAAVNWSSGDPRELYWCSTGDTPGGGCNARCSQFEDDDIRDDTVCAQLIYGQSGFQAWTTYQYCNGDVSSYIAGC</sequence>
<gene>
    <name evidence="7" type="ORF">NQ317_010227</name>
</gene>
<dbReference type="EMBL" id="JAPWTJ010001306">
    <property type="protein sequence ID" value="KAJ8972738.1"/>
    <property type="molecule type" value="Genomic_DNA"/>
</dbReference>
<dbReference type="PANTHER" id="PTHR11407">
    <property type="entry name" value="LYSOZYME C"/>
    <property type="match status" value="1"/>
</dbReference>
<evidence type="ECO:0000256" key="3">
    <source>
        <dbReference type="ARBA" id="ARBA00022638"/>
    </source>
</evidence>
<protein>
    <recommendedName>
        <fullName evidence="2">lysozyme</fullName>
        <ecNumber evidence="2">3.2.1.17</ecNumber>
    </recommendedName>
</protein>
<name>A0ABQ9J3T3_9CUCU</name>
<dbReference type="SUPFAM" id="SSF53955">
    <property type="entry name" value="Lysozyme-like"/>
    <property type="match status" value="1"/>
</dbReference>
<keyword evidence="5" id="KW-0378">Hydrolase</keyword>
<evidence type="ECO:0000313" key="8">
    <source>
        <dbReference type="Proteomes" id="UP001162164"/>
    </source>
</evidence>
<accession>A0ABQ9J3T3</accession>
<keyword evidence="4" id="KW-1015">Disulfide bond</keyword>
<dbReference type="PROSITE" id="PS00128">
    <property type="entry name" value="GLYCOSYL_HYDROL_F22_1"/>
    <property type="match status" value="1"/>
</dbReference>
<dbReference type="PANTHER" id="PTHR11407:SF63">
    <property type="entry name" value="LYSOZYME C"/>
    <property type="match status" value="1"/>
</dbReference>
<evidence type="ECO:0000259" key="6">
    <source>
        <dbReference type="PROSITE" id="PS00128"/>
    </source>
</evidence>